<evidence type="ECO:0000313" key="1">
    <source>
        <dbReference type="EMBL" id="GLK72666.1"/>
    </source>
</evidence>
<organism evidence="1 2">
    <name type="scientific">Ancylobacter dichloromethanicus</name>
    <dbReference type="NCBI Taxonomy" id="518825"/>
    <lineage>
        <taxon>Bacteria</taxon>
        <taxon>Pseudomonadati</taxon>
        <taxon>Pseudomonadota</taxon>
        <taxon>Alphaproteobacteria</taxon>
        <taxon>Hyphomicrobiales</taxon>
        <taxon>Xanthobacteraceae</taxon>
        <taxon>Ancylobacter</taxon>
    </lineage>
</organism>
<gene>
    <name evidence="1" type="ORF">GCM10017643_27820</name>
</gene>
<dbReference type="AlphaFoldDB" id="A0A9W6JA60"/>
<comment type="caution">
    <text evidence="1">The sequence shown here is derived from an EMBL/GenBank/DDBJ whole genome shotgun (WGS) entry which is preliminary data.</text>
</comment>
<keyword evidence="2" id="KW-1185">Reference proteome</keyword>
<protein>
    <submittedName>
        <fullName evidence="1">Uncharacterized protein</fullName>
    </submittedName>
</protein>
<name>A0A9W6JA60_9HYPH</name>
<reference evidence="1" key="2">
    <citation type="submission" date="2023-01" db="EMBL/GenBank/DDBJ databases">
        <authorList>
            <person name="Sun Q."/>
            <person name="Evtushenko L."/>
        </authorList>
    </citation>
    <scope>NUCLEOTIDE SEQUENCE</scope>
    <source>
        <strain evidence="1">VKM B-2484</strain>
    </source>
</reference>
<evidence type="ECO:0000313" key="2">
    <source>
        <dbReference type="Proteomes" id="UP001143370"/>
    </source>
</evidence>
<reference evidence="1" key="1">
    <citation type="journal article" date="2014" name="Int. J. Syst. Evol. Microbiol.">
        <title>Complete genome sequence of Corynebacterium casei LMG S-19264T (=DSM 44701T), isolated from a smear-ripened cheese.</title>
        <authorList>
            <consortium name="US DOE Joint Genome Institute (JGI-PGF)"/>
            <person name="Walter F."/>
            <person name="Albersmeier A."/>
            <person name="Kalinowski J."/>
            <person name="Ruckert C."/>
        </authorList>
    </citation>
    <scope>NUCLEOTIDE SEQUENCE</scope>
    <source>
        <strain evidence="1">VKM B-2484</strain>
    </source>
</reference>
<accession>A0A9W6JA60</accession>
<sequence length="63" mass="6639">MEEGSPLTVAGAAADSASTFEKVSAHRVPVLRPVCLTGTDDRTDYSGQSPRGNHAAITWALRI</sequence>
<dbReference type="EMBL" id="BSFJ01000018">
    <property type="protein sequence ID" value="GLK72666.1"/>
    <property type="molecule type" value="Genomic_DNA"/>
</dbReference>
<proteinExistence type="predicted"/>
<dbReference type="Proteomes" id="UP001143370">
    <property type="component" value="Unassembled WGS sequence"/>
</dbReference>